<proteinExistence type="predicted"/>
<dbReference type="PANTHER" id="PTHR31696:SF69">
    <property type="entry name" value="PROTEIN MIZU-KUSSEI 1-LIKE"/>
    <property type="match status" value="1"/>
</dbReference>
<dbReference type="PANTHER" id="PTHR31696">
    <property type="entry name" value="PROTEIN MIZU-KUSSEI 1"/>
    <property type="match status" value="1"/>
</dbReference>
<dbReference type="Proteomes" id="UP000652761">
    <property type="component" value="Unassembled WGS sequence"/>
</dbReference>
<dbReference type="InterPro" id="IPR006460">
    <property type="entry name" value="MIZ1-like_pln"/>
</dbReference>
<sequence>MAGAITKLPKNDTGTGMDADVGDGRPRQYLTWLLSRLRPVLNHLLPCWPCRPQTVLFVLPSFLGRLLPDDATSTVTGTILCPQHDKVRLCLQADPSSPPLILLDLPITTPDFAAEIHGGGCRIAFQCCGGARAEKPLLEAAEAWAVFLNGRRAGFASRRRVTEREARLLEATCTVSAGAGFLPPVSEAGDAMAAMGRCGYLRGRFERVVGCTDSESYHLVDPDGYLGQELSLFFLRRR</sequence>
<dbReference type="Pfam" id="PF04759">
    <property type="entry name" value="DUF617"/>
    <property type="match status" value="1"/>
</dbReference>
<evidence type="ECO:0000256" key="1">
    <source>
        <dbReference type="SAM" id="MobiDB-lite"/>
    </source>
</evidence>
<organism evidence="2 3">
    <name type="scientific">Colocasia esculenta</name>
    <name type="common">Wild taro</name>
    <name type="synonym">Arum esculentum</name>
    <dbReference type="NCBI Taxonomy" id="4460"/>
    <lineage>
        <taxon>Eukaryota</taxon>
        <taxon>Viridiplantae</taxon>
        <taxon>Streptophyta</taxon>
        <taxon>Embryophyta</taxon>
        <taxon>Tracheophyta</taxon>
        <taxon>Spermatophyta</taxon>
        <taxon>Magnoliopsida</taxon>
        <taxon>Liliopsida</taxon>
        <taxon>Araceae</taxon>
        <taxon>Aroideae</taxon>
        <taxon>Colocasieae</taxon>
        <taxon>Colocasia</taxon>
    </lineage>
</organism>
<dbReference type="EMBL" id="NMUH01002377">
    <property type="protein sequence ID" value="MQL99596.1"/>
    <property type="molecule type" value="Genomic_DNA"/>
</dbReference>
<comment type="caution">
    <text evidence="2">The sequence shown here is derived from an EMBL/GenBank/DDBJ whole genome shotgun (WGS) entry which is preliminary data.</text>
</comment>
<accession>A0A843VX12</accession>
<evidence type="ECO:0008006" key="4">
    <source>
        <dbReference type="Google" id="ProtNLM"/>
    </source>
</evidence>
<evidence type="ECO:0000313" key="2">
    <source>
        <dbReference type="EMBL" id="MQL99596.1"/>
    </source>
</evidence>
<dbReference type="GO" id="GO:0010274">
    <property type="term" value="P:hydrotropism"/>
    <property type="evidence" value="ECO:0007669"/>
    <property type="project" value="InterPro"/>
</dbReference>
<name>A0A843VX12_COLES</name>
<dbReference type="AlphaFoldDB" id="A0A843VX12"/>
<evidence type="ECO:0000313" key="3">
    <source>
        <dbReference type="Proteomes" id="UP000652761"/>
    </source>
</evidence>
<protein>
    <recommendedName>
        <fullName evidence="4">Protein MIZU-KUSSEI 1</fullName>
    </recommendedName>
</protein>
<keyword evidence="3" id="KW-1185">Reference proteome</keyword>
<gene>
    <name evidence="2" type="ORF">Taro_032324</name>
</gene>
<reference evidence="2" key="1">
    <citation type="submission" date="2017-07" db="EMBL/GenBank/DDBJ databases">
        <title>Taro Niue Genome Assembly and Annotation.</title>
        <authorList>
            <person name="Atibalentja N."/>
            <person name="Keating K."/>
            <person name="Fields C.J."/>
        </authorList>
    </citation>
    <scope>NUCLEOTIDE SEQUENCE</scope>
    <source>
        <strain evidence="2">Niue_2</strain>
        <tissue evidence="2">Leaf</tissue>
    </source>
</reference>
<feature type="region of interest" description="Disordered" evidence="1">
    <location>
        <begin position="1"/>
        <end position="21"/>
    </location>
</feature>
<dbReference type="OrthoDB" id="337038at2759"/>
<dbReference type="NCBIfam" id="TIGR01570">
    <property type="entry name" value="A_thal_3588"/>
    <property type="match status" value="1"/>
</dbReference>